<dbReference type="InterPro" id="IPR002075">
    <property type="entry name" value="NTF2_dom"/>
</dbReference>
<dbReference type="SUPFAM" id="SSF54427">
    <property type="entry name" value="NTF2-like"/>
    <property type="match status" value="1"/>
</dbReference>
<reference evidence="4 5" key="1">
    <citation type="journal article" date="2018" name="Mol. Genet. Genomics">
        <title>The red deer Cervus elaphus genome CerEla1.0: sequencing, annotating, genes, and chromosomes.</title>
        <authorList>
            <person name="Bana N.A."/>
            <person name="Nyiri A."/>
            <person name="Nagy J."/>
            <person name="Frank K."/>
            <person name="Nagy T."/>
            <person name="Steger V."/>
            <person name="Schiller M."/>
            <person name="Lakatos P."/>
            <person name="Sugar L."/>
            <person name="Horn P."/>
            <person name="Barta E."/>
            <person name="Orosz L."/>
        </authorList>
    </citation>
    <scope>NUCLEOTIDE SEQUENCE [LARGE SCALE GENOMIC DNA]</scope>
    <source>
        <strain evidence="4">Hungarian</strain>
    </source>
</reference>
<evidence type="ECO:0000256" key="1">
    <source>
        <dbReference type="ARBA" id="ARBA00004123"/>
    </source>
</evidence>
<evidence type="ECO:0000259" key="3">
    <source>
        <dbReference type="Pfam" id="PF22602"/>
    </source>
</evidence>
<dbReference type="PANTHER" id="PTHR10662:SF12">
    <property type="entry name" value="NUCLEAR RNA EXPORT FACTOR 3"/>
    <property type="match status" value="1"/>
</dbReference>
<evidence type="ECO:0000313" key="5">
    <source>
        <dbReference type="Proteomes" id="UP000242450"/>
    </source>
</evidence>
<dbReference type="Proteomes" id="UP000242450">
    <property type="component" value="Chromosome X"/>
</dbReference>
<keyword evidence="2" id="KW-0539">Nucleus</keyword>
<keyword evidence="5" id="KW-1185">Reference proteome</keyword>
<gene>
    <name evidence="4" type="ORF">Celaphus_00009745</name>
</gene>
<dbReference type="Gene3D" id="3.10.450.50">
    <property type="match status" value="1"/>
</dbReference>
<feature type="domain" description="Nuclear transport factor 2" evidence="3">
    <location>
        <begin position="42"/>
        <end position="109"/>
    </location>
</feature>
<dbReference type="GO" id="GO:0003723">
    <property type="term" value="F:RNA binding"/>
    <property type="evidence" value="ECO:0007669"/>
    <property type="project" value="TreeGrafter"/>
</dbReference>
<dbReference type="GO" id="GO:0016973">
    <property type="term" value="P:poly(A)+ mRNA export from nucleus"/>
    <property type="evidence" value="ECO:0007669"/>
    <property type="project" value="TreeGrafter"/>
</dbReference>
<comment type="caution">
    <text evidence="4">The sequence shown here is derived from an EMBL/GenBank/DDBJ whole genome shotgun (WGS) entry which is preliminary data.</text>
</comment>
<sequence>MTMGTVSWVLSMRRSAFPCPFHSNQRTQPCEYHSPDFSYKSYLHVQLLKHTKHDFMHALCALPKTQHDFSFFVVDMCFQVVKIFSSLLGRGRKPHEMMLYFSVNGVFKE</sequence>
<evidence type="ECO:0000256" key="2">
    <source>
        <dbReference type="ARBA" id="ARBA00023242"/>
    </source>
</evidence>
<name>A0A212C187_CEREH</name>
<proteinExistence type="predicted"/>
<dbReference type="OrthoDB" id="25872at2759"/>
<feature type="non-terminal residue" evidence="4">
    <location>
        <position position="109"/>
    </location>
</feature>
<protein>
    <submittedName>
        <fullName evidence="4">NXF3</fullName>
    </submittedName>
</protein>
<comment type="subcellular location">
    <subcellularLocation>
        <location evidence="1">Nucleus</location>
    </subcellularLocation>
</comment>
<dbReference type="PANTHER" id="PTHR10662">
    <property type="entry name" value="NUCLEAR RNA EXPORT FACTOR"/>
    <property type="match status" value="1"/>
</dbReference>
<dbReference type="InterPro" id="IPR032710">
    <property type="entry name" value="NTF2-like_dom_sf"/>
</dbReference>
<dbReference type="Pfam" id="PF22602">
    <property type="entry name" value="NXF_NTF2"/>
    <property type="match status" value="1"/>
</dbReference>
<dbReference type="AlphaFoldDB" id="A0A212C187"/>
<organism evidence="4 5">
    <name type="scientific">Cervus elaphus hippelaphus</name>
    <name type="common">European red deer</name>
    <dbReference type="NCBI Taxonomy" id="46360"/>
    <lineage>
        <taxon>Eukaryota</taxon>
        <taxon>Metazoa</taxon>
        <taxon>Chordata</taxon>
        <taxon>Craniata</taxon>
        <taxon>Vertebrata</taxon>
        <taxon>Euteleostomi</taxon>
        <taxon>Mammalia</taxon>
        <taxon>Eutheria</taxon>
        <taxon>Laurasiatheria</taxon>
        <taxon>Artiodactyla</taxon>
        <taxon>Ruminantia</taxon>
        <taxon>Pecora</taxon>
        <taxon>Cervidae</taxon>
        <taxon>Cervinae</taxon>
        <taxon>Cervus</taxon>
    </lineage>
</organism>
<evidence type="ECO:0000313" key="4">
    <source>
        <dbReference type="EMBL" id="OWJ99633.1"/>
    </source>
</evidence>
<dbReference type="GO" id="GO:0005634">
    <property type="term" value="C:nucleus"/>
    <property type="evidence" value="ECO:0007669"/>
    <property type="project" value="UniProtKB-SubCell"/>
</dbReference>
<accession>A0A212C187</accession>
<dbReference type="InterPro" id="IPR030217">
    <property type="entry name" value="NXF_fam"/>
</dbReference>
<dbReference type="EMBL" id="MKHE01000034">
    <property type="protein sequence ID" value="OWJ99633.1"/>
    <property type="molecule type" value="Genomic_DNA"/>
</dbReference>